<name>A0ABS8VHV1_DATST</name>
<dbReference type="Proteomes" id="UP000823775">
    <property type="component" value="Unassembled WGS sequence"/>
</dbReference>
<keyword evidence="2" id="KW-1185">Reference proteome</keyword>
<evidence type="ECO:0000313" key="1">
    <source>
        <dbReference type="EMBL" id="MCD9645713.1"/>
    </source>
</evidence>
<protein>
    <submittedName>
        <fullName evidence="1">Uncharacterized protein</fullName>
    </submittedName>
</protein>
<accession>A0ABS8VHV1</accession>
<feature type="non-terminal residue" evidence="1">
    <location>
        <position position="176"/>
    </location>
</feature>
<organism evidence="1 2">
    <name type="scientific">Datura stramonium</name>
    <name type="common">Jimsonweed</name>
    <name type="synonym">Common thornapple</name>
    <dbReference type="NCBI Taxonomy" id="4076"/>
    <lineage>
        <taxon>Eukaryota</taxon>
        <taxon>Viridiplantae</taxon>
        <taxon>Streptophyta</taxon>
        <taxon>Embryophyta</taxon>
        <taxon>Tracheophyta</taxon>
        <taxon>Spermatophyta</taxon>
        <taxon>Magnoliopsida</taxon>
        <taxon>eudicotyledons</taxon>
        <taxon>Gunneridae</taxon>
        <taxon>Pentapetalae</taxon>
        <taxon>asterids</taxon>
        <taxon>lamiids</taxon>
        <taxon>Solanales</taxon>
        <taxon>Solanaceae</taxon>
        <taxon>Solanoideae</taxon>
        <taxon>Datureae</taxon>
        <taxon>Datura</taxon>
    </lineage>
</organism>
<proteinExistence type="predicted"/>
<dbReference type="EMBL" id="JACEIK010004514">
    <property type="protein sequence ID" value="MCD9645713.1"/>
    <property type="molecule type" value="Genomic_DNA"/>
</dbReference>
<evidence type="ECO:0000313" key="2">
    <source>
        <dbReference type="Proteomes" id="UP000823775"/>
    </source>
</evidence>
<gene>
    <name evidence="1" type="ORF">HAX54_034850</name>
</gene>
<reference evidence="1 2" key="1">
    <citation type="journal article" date="2021" name="BMC Genomics">
        <title>Datura genome reveals duplications of psychoactive alkaloid biosynthetic genes and high mutation rate following tissue culture.</title>
        <authorList>
            <person name="Rajewski A."/>
            <person name="Carter-House D."/>
            <person name="Stajich J."/>
            <person name="Litt A."/>
        </authorList>
    </citation>
    <scope>NUCLEOTIDE SEQUENCE [LARGE SCALE GENOMIC DNA]</scope>
    <source>
        <strain evidence="1">AR-01</strain>
    </source>
</reference>
<sequence>MGWNLRFHPQTFFLEYLLHDAMLTAPSLLHVAKLNALPHLHATPMDAVSLLCIAPGRAELVPAPHARPCWWAAQGIAQHWGRIAHCVVLEGWHLMPFLELEWWRLMPFIAQQCLRAVAARAGVPSHGDLTIPFNALSHHAHPDAHLRDEPLISKNLTEDLIALIQYRVEYLLLTLG</sequence>
<comment type="caution">
    <text evidence="1">The sequence shown here is derived from an EMBL/GenBank/DDBJ whole genome shotgun (WGS) entry which is preliminary data.</text>
</comment>